<comment type="caution">
    <text evidence="8">The sequence shown here is derived from an EMBL/GenBank/DDBJ whole genome shotgun (WGS) entry which is preliminary data.</text>
</comment>
<evidence type="ECO:0000313" key="9">
    <source>
        <dbReference type="Proteomes" id="UP000705379"/>
    </source>
</evidence>
<protein>
    <recommendedName>
        <fullName evidence="5">biotin--[biotin carboxyl-carrier protein] ligase</fullName>
        <ecNumber evidence="5">6.3.4.15</ecNumber>
    </recommendedName>
</protein>
<dbReference type="Pfam" id="PF03099">
    <property type="entry name" value="BPL_LplA_LipB"/>
    <property type="match status" value="1"/>
</dbReference>
<evidence type="ECO:0000256" key="5">
    <source>
        <dbReference type="ARBA" id="ARBA00024227"/>
    </source>
</evidence>
<dbReference type="SUPFAM" id="SSF55681">
    <property type="entry name" value="Class II aaRS and biotin synthetases"/>
    <property type="match status" value="1"/>
</dbReference>
<name>A0A944CCI1_9HYPH</name>
<dbReference type="InterPro" id="IPR045864">
    <property type="entry name" value="aa-tRNA-synth_II/BPL/LPL"/>
</dbReference>
<organism evidence="8 9">
    <name type="scientific">Roseibium polysiphoniae</name>
    <dbReference type="NCBI Taxonomy" id="2571221"/>
    <lineage>
        <taxon>Bacteria</taxon>
        <taxon>Pseudomonadati</taxon>
        <taxon>Pseudomonadota</taxon>
        <taxon>Alphaproteobacteria</taxon>
        <taxon>Hyphomicrobiales</taxon>
        <taxon>Stappiaceae</taxon>
        <taxon>Roseibium</taxon>
    </lineage>
</organism>
<evidence type="ECO:0000256" key="6">
    <source>
        <dbReference type="ARBA" id="ARBA00047846"/>
    </source>
</evidence>
<evidence type="ECO:0000256" key="4">
    <source>
        <dbReference type="ARBA" id="ARBA00023267"/>
    </source>
</evidence>
<sequence>MTASDRNTEFSNPAPKVPGLRVERHGIVGSTNNVAFERARSGDPGGLWIVAEKQSDGRGRRGRDWVSPRGNLFTSHLLLDPGPRERLGEVPLVAAVALADAIDKCAGTHQMVGLKWPNDLLVDGAKLSGILLEAESVASGRTALVLGFGVNCVAHPEHGLYPTVDLAALGHRISADQLFNALALSLDHWLSVWRRADGFKDVRKAWLARAVHLGKTIRVRNGDREMAGTFLDLDNRGHLVLGLENGQRETIFAGDVFLEGLQPEGSPDIPKF</sequence>
<proteinExistence type="predicted"/>
<reference evidence="8" key="1">
    <citation type="submission" date="2018-08" db="EMBL/GenBank/DDBJ databases">
        <authorList>
            <person name="Jin W."/>
            <person name="Wang H."/>
            <person name="Yang Y."/>
            <person name="Li M."/>
            <person name="Liu J."/>
        </authorList>
    </citation>
    <scope>NUCLEOTIDE SEQUENCE</scope>
    <source>
        <strain evidence="8">AESS21</strain>
    </source>
</reference>
<dbReference type="PROSITE" id="PS51733">
    <property type="entry name" value="BPL_LPL_CATALYTIC"/>
    <property type="match status" value="1"/>
</dbReference>
<feature type="domain" description="BPL/LPL catalytic" evidence="7">
    <location>
        <begin position="21"/>
        <end position="194"/>
    </location>
</feature>
<evidence type="ECO:0000313" key="8">
    <source>
        <dbReference type="EMBL" id="MBS8259606.1"/>
    </source>
</evidence>
<evidence type="ECO:0000259" key="7">
    <source>
        <dbReference type="PROSITE" id="PS51733"/>
    </source>
</evidence>
<evidence type="ECO:0000256" key="3">
    <source>
        <dbReference type="ARBA" id="ARBA00022840"/>
    </source>
</evidence>
<dbReference type="AlphaFoldDB" id="A0A944CCI1"/>
<keyword evidence="2" id="KW-0547">Nucleotide-binding</keyword>
<keyword evidence="4" id="KW-0092">Biotin</keyword>
<dbReference type="NCBIfam" id="TIGR00121">
    <property type="entry name" value="birA_ligase"/>
    <property type="match status" value="1"/>
</dbReference>
<dbReference type="PANTHER" id="PTHR12835">
    <property type="entry name" value="BIOTIN PROTEIN LIGASE"/>
    <property type="match status" value="1"/>
</dbReference>
<dbReference type="InterPro" id="IPR008988">
    <property type="entry name" value="Transcriptional_repressor_C"/>
</dbReference>
<dbReference type="GO" id="GO:0005524">
    <property type="term" value="F:ATP binding"/>
    <property type="evidence" value="ECO:0007669"/>
    <property type="project" value="UniProtKB-KW"/>
</dbReference>
<evidence type="ECO:0000256" key="1">
    <source>
        <dbReference type="ARBA" id="ARBA00022598"/>
    </source>
</evidence>
<evidence type="ECO:0000256" key="2">
    <source>
        <dbReference type="ARBA" id="ARBA00022741"/>
    </source>
</evidence>
<reference evidence="8" key="2">
    <citation type="journal article" date="2021" name="Microorganisms">
        <title>Bacterial Dimethylsulfoniopropionate Biosynthesis in the East China Sea.</title>
        <authorList>
            <person name="Liu J."/>
            <person name="Zhang Y."/>
            <person name="Liu J."/>
            <person name="Zhong H."/>
            <person name="Williams B.T."/>
            <person name="Zheng Y."/>
            <person name="Curson A.R.J."/>
            <person name="Sun C."/>
            <person name="Sun H."/>
            <person name="Song D."/>
            <person name="Wagner Mackenzie B."/>
            <person name="Bermejo Martinez A."/>
            <person name="Todd J.D."/>
            <person name="Zhang X.H."/>
        </authorList>
    </citation>
    <scope>NUCLEOTIDE SEQUENCE</scope>
    <source>
        <strain evidence="8">AESS21</strain>
    </source>
</reference>
<dbReference type="SUPFAM" id="SSF50037">
    <property type="entry name" value="C-terminal domain of transcriptional repressors"/>
    <property type="match status" value="1"/>
</dbReference>
<dbReference type="Gene3D" id="2.30.30.100">
    <property type="match status" value="1"/>
</dbReference>
<dbReference type="Proteomes" id="UP000705379">
    <property type="component" value="Unassembled WGS sequence"/>
</dbReference>
<dbReference type="Pfam" id="PF02237">
    <property type="entry name" value="BPL_C"/>
    <property type="match status" value="1"/>
</dbReference>
<gene>
    <name evidence="8" type="ORF">DYI23_05165</name>
</gene>
<keyword evidence="1 8" id="KW-0436">Ligase</keyword>
<dbReference type="InterPro" id="IPR004408">
    <property type="entry name" value="Biotin_CoA_COase_ligase"/>
</dbReference>
<dbReference type="InterPro" id="IPR004143">
    <property type="entry name" value="BPL_LPL_catalytic"/>
</dbReference>
<dbReference type="GO" id="GO:0005737">
    <property type="term" value="C:cytoplasm"/>
    <property type="evidence" value="ECO:0007669"/>
    <property type="project" value="TreeGrafter"/>
</dbReference>
<comment type="catalytic activity">
    <reaction evidence="6">
        <text>biotin + L-lysyl-[protein] + ATP = N(6)-biotinyl-L-lysyl-[protein] + AMP + diphosphate + H(+)</text>
        <dbReference type="Rhea" id="RHEA:11756"/>
        <dbReference type="Rhea" id="RHEA-COMP:9752"/>
        <dbReference type="Rhea" id="RHEA-COMP:10505"/>
        <dbReference type="ChEBI" id="CHEBI:15378"/>
        <dbReference type="ChEBI" id="CHEBI:29969"/>
        <dbReference type="ChEBI" id="CHEBI:30616"/>
        <dbReference type="ChEBI" id="CHEBI:33019"/>
        <dbReference type="ChEBI" id="CHEBI:57586"/>
        <dbReference type="ChEBI" id="CHEBI:83144"/>
        <dbReference type="ChEBI" id="CHEBI:456215"/>
        <dbReference type="EC" id="6.3.4.15"/>
    </reaction>
</comment>
<dbReference type="InterPro" id="IPR003142">
    <property type="entry name" value="BPL_C"/>
</dbReference>
<dbReference type="EMBL" id="QTKU01000001">
    <property type="protein sequence ID" value="MBS8259606.1"/>
    <property type="molecule type" value="Genomic_DNA"/>
</dbReference>
<dbReference type="PANTHER" id="PTHR12835:SF5">
    <property type="entry name" value="BIOTIN--PROTEIN LIGASE"/>
    <property type="match status" value="1"/>
</dbReference>
<dbReference type="Gene3D" id="3.30.930.10">
    <property type="entry name" value="Bira Bifunctional Protein, Domain 2"/>
    <property type="match status" value="1"/>
</dbReference>
<dbReference type="EC" id="6.3.4.15" evidence="5"/>
<keyword evidence="3" id="KW-0067">ATP-binding</keyword>
<dbReference type="GO" id="GO:0004077">
    <property type="term" value="F:biotin--[biotin carboxyl-carrier protein] ligase activity"/>
    <property type="evidence" value="ECO:0007669"/>
    <property type="project" value="UniProtKB-EC"/>
</dbReference>
<accession>A0A944CCI1</accession>
<dbReference type="CDD" id="cd16442">
    <property type="entry name" value="BPL"/>
    <property type="match status" value="1"/>
</dbReference>